<feature type="chain" id="PRO_5007136381" description="DUF992 domain-containing protein" evidence="1">
    <location>
        <begin position="28"/>
        <end position="175"/>
    </location>
</feature>
<gene>
    <name evidence="2" type="ORF">AS026_23355</name>
</gene>
<reference evidence="2 3" key="1">
    <citation type="submission" date="2015-11" db="EMBL/GenBank/DDBJ databases">
        <title>Draft Genome Sequence of the Strain BR 10423 (Rhizobium sp.) isolated from nodules of Mimosa pudica.</title>
        <authorList>
            <person name="Barauna A.C."/>
            <person name="Zilli J.E."/>
            <person name="Simoes-Araujo J.L."/>
            <person name="Reis V.M."/>
            <person name="James E.K."/>
            <person name="Reis F.B.Jr."/>
            <person name="Rouws L.F."/>
            <person name="Passos S.R."/>
            <person name="Gois S.R."/>
        </authorList>
    </citation>
    <scope>NUCLEOTIDE SEQUENCE [LARGE SCALE GENOMIC DNA]</scope>
    <source>
        <strain evidence="2 3">BR10423</strain>
    </source>
</reference>
<keyword evidence="3" id="KW-1185">Reference proteome</keyword>
<evidence type="ECO:0000313" key="3">
    <source>
        <dbReference type="Proteomes" id="UP000068164"/>
    </source>
</evidence>
<dbReference type="Pfam" id="PF06186">
    <property type="entry name" value="DUF992"/>
    <property type="match status" value="1"/>
</dbReference>
<comment type="caution">
    <text evidence="2">The sequence shown here is derived from an EMBL/GenBank/DDBJ whole genome shotgun (WGS) entry which is preliminary data.</text>
</comment>
<dbReference type="OrthoDB" id="7362478at2"/>
<feature type="signal peptide" evidence="1">
    <location>
        <begin position="1"/>
        <end position="27"/>
    </location>
</feature>
<name>A0A109J2W0_9HYPH</name>
<dbReference type="InterPro" id="IPR009333">
    <property type="entry name" value="DUF992"/>
</dbReference>
<protein>
    <recommendedName>
        <fullName evidence="4">DUF992 domain-containing protein</fullName>
    </recommendedName>
</protein>
<evidence type="ECO:0000313" key="2">
    <source>
        <dbReference type="EMBL" id="KWV41335.1"/>
    </source>
</evidence>
<keyword evidence="1" id="KW-0732">Signal</keyword>
<organism evidence="2 3">
    <name type="scientific">Rhizobium altiplani</name>
    <dbReference type="NCBI Taxonomy" id="1864509"/>
    <lineage>
        <taxon>Bacteria</taxon>
        <taxon>Pseudomonadati</taxon>
        <taxon>Pseudomonadota</taxon>
        <taxon>Alphaproteobacteria</taxon>
        <taxon>Hyphomicrobiales</taxon>
        <taxon>Rhizobiaceae</taxon>
        <taxon>Rhizobium/Agrobacterium group</taxon>
        <taxon>Rhizobium</taxon>
    </lineage>
</organism>
<dbReference type="AlphaFoldDB" id="A0A109J2W0"/>
<dbReference type="Proteomes" id="UP000068164">
    <property type="component" value="Unassembled WGS sequence"/>
</dbReference>
<evidence type="ECO:0008006" key="4">
    <source>
        <dbReference type="Google" id="ProtNLM"/>
    </source>
</evidence>
<dbReference type="RefSeq" id="WP_018855396.1">
    <property type="nucleotide sequence ID" value="NZ_JBBNAS010000078.1"/>
</dbReference>
<proteinExistence type="predicted"/>
<sequence length="175" mass="17538">MSIARLIAAAVIAATATTFLSATPAAARVKVGSLGCDISPGFGVIIGSKRTLNCIFTPSSPDRPSERYTGTITKFGVDIGALAGGGLIWLVYAPTNRLDGALQGSYSGVAANATVGLGVGANVLIGGFEGSIALQPVSAEGTSGLNIAAGVANMILTWVPPAPPPPAPRRHVSQR</sequence>
<dbReference type="EMBL" id="LNCD01000140">
    <property type="protein sequence ID" value="KWV41335.1"/>
    <property type="molecule type" value="Genomic_DNA"/>
</dbReference>
<evidence type="ECO:0000256" key="1">
    <source>
        <dbReference type="SAM" id="SignalP"/>
    </source>
</evidence>
<accession>A0A109J2W0</accession>